<dbReference type="AlphaFoldDB" id="A0A426Z901"/>
<dbReference type="EMBL" id="AMZH03007773">
    <property type="protein sequence ID" value="RRT60467.1"/>
    <property type="molecule type" value="Genomic_DNA"/>
</dbReference>
<evidence type="ECO:0000313" key="2">
    <source>
        <dbReference type="Proteomes" id="UP000287651"/>
    </source>
</evidence>
<sequence length="57" mass="6271">MERYDLAIASTRVHGKLSHFIKFHPSCSAPRFALRFPLCGLGTSSSFTQVAPLLGLH</sequence>
<reference evidence="1 2" key="1">
    <citation type="journal article" date="2014" name="Agronomy (Basel)">
        <title>A Draft Genome Sequence for Ensete ventricosum, the Drought-Tolerant Tree Against Hunger.</title>
        <authorList>
            <person name="Harrison J."/>
            <person name="Moore K.A."/>
            <person name="Paszkiewicz K."/>
            <person name="Jones T."/>
            <person name="Grant M."/>
            <person name="Ambacheew D."/>
            <person name="Muzemil S."/>
            <person name="Studholme D.J."/>
        </authorList>
    </citation>
    <scope>NUCLEOTIDE SEQUENCE [LARGE SCALE GENOMIC DNA]</scope>
</reference>
<protein>
    <submittedName>
        <fullName evidence="1">Uncharacterized protein</fullName>
    </submittedName>
</protein>
<proteinExistence type="predicted"/>
<dbReference type="Proteomes" id="UP000287651">
    <property type="component" value="Unassembled WGS sequence"/>
</dbReference>
<name>A0A426Z901_ENSVE</name>
<comment type="caution">
    <text evidence="1">The sequence shown here is derived from an EMBL/GenBank/DDBJ whole genome shotgun (WGS) entry which is preliminary data.</text>
</comment>
<organism evidence="1 2">
    <name type="scientific">Ensete ventricosum</name>
    <name type="common">Abyssinian banana</name>
    <name type="synonym">Musa ensete</name>
    <dbReference type="NCBI Taxonomy" id="4639"/>
    <lineage>
        <taxon>Eukaryota</taxon>
        <taxon>Viridiplantae</taxon>
        <taxon>Streptophyta</taxon>
        <taxon>Embryophyta</taxon>
        <taxon>Tracheophyta</taxon>
        <taxon>Spermatophyta</taxon>
        <taxon>Magnoliopsida</taxon>
        <taxon>Liliopsida</taxon>
        <taxon>Zingiberales</taxon>
        <taxon>Musaceae</taxon>
        <taxon>Ensete</taxon>
    </lineage>
</organism>
<evidence type="ECO:0000313" key="1">
    <source>
        <dbReference type="EMBL" id="RRT60467.1"/>
    </source>
</evidence>
<accession>A0A426Z901</accession>
<gene>
    <name evidence="1" type="ORF">B296_00044949</name>
</gene>